<name>A0A231V0Y5_9HYPH</name>
<dbReference type="PANTHER" id="PTHR11839">
    <property type="entry name" value="UDP/ADP-SUGAR PYROPHOSPHATASE"/>
    <property type="match status" value="1"/>
</dbReference>
<comment type="caution">
    <text evidence="12">The sequence shown here is derived from an EMBL/GenBank/DDBJ whole genome shotgun (WGS) entry which is preliminary data.</text>
</comment>
<feature type="binding site" evidence="9">
    <location>
        <position position="94"/>
    </location>
    <ligand>
        <name>Mg(2+)</name>
        <dbReference type="ChEBI" id="CHEBI:18420"/>
        <label>1</label>
    </ligand>
</feature>
<protein>
    <recommendedName>
        <fullName evidence="5">GDP-mannose pyrophosphatase</fullName>
    </recommendedName>
    <alternativeName>
        <fullName evidence="7">GDP-mannose hydrolase</fullName>
    </alternativeName>
    <alternativeName>
        <fullName evidence="8">GDPMK</fullName>
    </alternativeName>
</protein>
<evidence type="ECO:0000256" key="5">
    <source>
        <dbReference type="ARBA" id="ARBA00016377"/>
    </source>
</evidence>
<dbReference type="SUPFAM" id="SSF55811">
    <property type="entry name" value="Nudix"/>
    <property type="match status" value="1"/>
</dbReference>
<feature type="binding site" evidence="9">
    <location>
        <position position="161"/>
    </location>
    <ligand>
        <name>Mg(2+)</name>
        <dbReference type="ChEBI" id="CHEBI:18420"/>
        <label>1</label>
    </ligand>
</feature>
<evidence type="ECO:0000256" key="1">
    <source>
        <dbReference type="ARBA" id="ARBA00000847"/>
    </source>
</evidence>
<evidence type="ECO:0000256" key="9">
    <source>
        <dbReference type="PIRSR" id="PIRSR604385-2"/>
    </source>
</evidence>
<evidence type="ECO:0000256" key="3">
    <source>
        <dbReference type="ARBA" id="ARBA00007275"/>
    </source>
</evidence>
<dbReference type="AlphaFoldDB" id="A0A231V0Y5"/>
<reference evidence="13" key="1">
    <citation type="journal article" date="2017" name="Int. J. Syst. Evol. Microbiol.">
        <title>Notoacmeibacter marinus gen. nov., sp. nov., isolated from the gut of a limpet and proposal of Notoacmeibacteraceae fam. nov. in the order Rhizobiales of the class Alphaproteobacteria.</title>
        <authorList>
            <person name="Huang Z."/>
            <person name="Guo F."/>
            <person name="Lai Q."/>
        </authorList>
    </citation>
    <scope>NUCLEOTIDE SEQUENCE [LARGE SCALE GENOMIC DNA]</scope>
    <source>
        <strain evidence="13">XMTR2A4</strain>
    </source>
</reference>
<keyword evidence="9" id="KW-0479">Metal-binding</keyword>
<dbReference type="GO" id="GO:0019693">
    <property type="term" value="P:ribose phosphate metabolic process"/>
    <property type="evidence" value="ECO:0007669"/>
    <property type="project" value="TreeGrafter"/>
</dbReference>
<evidence type="ECO:0000256" key="6">
    <source>
        <dbReference type="ARBA" id="ARBA00022801"/>
    </source>
</evidence>
<dbReference type="PROSITE" id="PS51462">
    <property type="entry name" value="NUDIX"/>
    <property type="match status" value="1"/>
</dbReference>
<keyword evidence="13" id="KW-1185">Reference proteome</keyword>
<comment type="similarity">
    <text evidence="3">Belongs to the Nudix hydrolase family. NudK subfamily.</text>
</comment>
<dbReference type="InterPro" id="IPR015797">
    <property type="entry name" value="NUDIX_hydrolase-like_dom_sf"/>
</dbReference>
<proteinExistence type="inferred from homology"/>
<keyword evidence="9" id="KW-0460">Magnesium</keyword>
<feature type="binding site" evidence="9">
    <location>
        <position position="110"/>
    </location>
    <ligand>
        <name>Mg(2+)</name>
        <dbReference type="ChEBI" id="CHEBI:18420"/>
        <label>1</label>
    </ligand>
</feature>
<feature type="short sequence motif" description="Nudix box" evidence="10">
    <location>
        <begin position="95"/>
        <end position="117"/>
    </location>
</feature>
<dbReference type="RefSeq" id="WP_094075769.1">
    <property type="nucleotide sequence ID" value="NZ_NBYO01000001.1"/>
</dbReference>
<dbReference type="NCBIfam" id="TIGR00052">
    <property type="entry name" value="nudix-type nucleoside diphosphatase, YffH/AdpP family"/>
    <property type="match status" value="1"/>
</dbReference>
<dbReference type="GO" id="GO:0019144">
    <property type="term" value="F:ADP-sugar diphosphatase activity"/>
    <property type="evidence" value="ECO:0007669"/>
    <property type="project" value="TreeGrafter"/>
</dbReference>
<evidence type="ECO:0000256" key="7">
    <source>
        <dbReference type="ARBA" id="ARBA00032162"/>
    </source>
</evidence>
<accession>A0A231V0Y5</accession>
<dbReference type="GO" id="GO:0006753">
    <property type="term" value="P:nucleoside phosphate metabolic process"/>
    <property type="evidence" value="ECO:0007669"/>
    <property type="project" value="TreeGrafter"/>
</dbReference>
<dbReference type="Gene3D" id="3.90.79.10">
    <property type="entry name" value="Nucleoside Triphosphate Pyrophosphohydrolase"/>
    <property type="match status" value="1"/>
</dbReference>
<dbReference type="Proteomes" id="UP000215405">
    <property type="component" value="Unassembled WGS sequence"/>
</dbReference>
<evidence type="ECO:0000313" key="12">
    <source>
        <dbReference type="EMBL" id="OXT01800.1"/>
    </source>
</evidence>
<dbReference type="EMBL" id="NBYO01000001">
    <property type="protein sequence ID" value="OXT01800.1"/>
    <property type="molecule type" value="Genomic_DNA"/>
</dbReference>
<feature type="domain" description="Nudix hydrolase" evidence="11">
    <location>
        <begin position="53"/>
        <end position="190"/>
    </location>
</feature>
<comment type="cofactor">
    <cofactor evidence="2 9">
        <name>Mg(2+)</name>
        <dbReference type="ChEBI" id="CHEBI:18420"/>
    </cofactor>
</comment>
<sequence length="200" mass="21725">MSDGTPEGDRAAATTIAGETVLHEGYRTLARYRNRHAEPDGSRSDEETRDLLMAGRVVGVIAHDPAADKLVLIRQYRLAAHLATGKGDLVELVAGGVEDGEDAETSVRRELKEETGLDATRIVHLFDAMPTPGICTELAHFYYAEVDASKLPDRAGEDEHEATFPFALPIDEAIALIDSGACVNGFLMLGLHWFARKRAV</sequence>
<evidence type="ECO:0000259" key="11">
    <source>
        <dbReference type="PROSITE" id="PS51462"/>
    </source>
</evidence>
<evidence type="ECO:0000313" key="13">
    <source>
        <dbReference type="Proteomes" id="UP000215405"/>
    </source>
</evidence>
<dbReference type="InterPro" id="IPR004385">
    <property type="entry name" value="NDP_pyrophosphatase"/>
</dbReference>
<dbReference type="GO" id="GO:0046872">
    <property type="term" value="F:metal ion binding"/>
    <property type="evidence" value="ECO:0007669"/>
    <property type="project" value="UniProtKB-KW"/>
</dbReference>
<comment type="catalytic activity">
    <reaction evidence="1">
        <text>GDP-alpha-D-mannose + H2O = alpha-D-mannose 1-phosphate + GMP + 2 H(+)</text>
        <dbReference type="Rhea" id="RHEA:27978"/>
        <dbReference type="ChEBI" id="CHEBI:15377"/>
        <dbReference type="ChEBI" id="CHEBI:15378"/>
        <dbReference type="ChEBI" id="CHEBI:57527"/>
        <dbReference type="ChEBI" id="CHEBI:58115"/>
        <dbReference type="ChEBI" id="CHEBI:58409"/>
    </reaction>
</comment>
<dbReference type="PANTHER" id="PTHR11839:SF18">
    <property type="entry name" value="NUDIX HYDROLASE DOMAIN-CONTAINING PROTEIN"/>
    <property type="match status" value="1"/>
</dbReference>
<evidence type="ECO:0000256" key="4">
    <source>
        <dbReference type="ARBA" id="ARBA00011738"/>
    </source>
</evidence>
<dbReference type="GO" id="GO:0005829">
    <property type="term" value="C:cytosol"/>
    <property type="evidence" value="ECO:0007669"/>
    <property type="project" value="TreeGrafter"/>
</dbReference>
<organism evidence="12 13">
    <name type="scientific">Notoacmeibacter marinus</name>
    <dbReference type="NCBI Taxonomy" id="1876515"/>
    <lineage>
        <taxon>Bacteria</taxon>
        <taxon>Pseudomonadati</taxon>
        <taxon>Pseudomonadota</taxon>
        <taxon>Alphaproteobacteria</taxon>
        <taxon>Hyphomicrobiales</taxon>
        <taxon>Notoacmeibacteraceae</taxon>
        <taxon>Notoacmeibacter</taxon>
    </lineage>
</organism>
<feature type="binding site" evidence="9">
    <location>
        <position position="114"/>
    </location>
    <ligand>
        <name>Mg(2+)</name>
        <dbReference type="ChEBI" id="CHEBI:18420"/>
        <label>1</label>
    </ligand>
</feature>
<gene>
    <name evidence="12" type="ORF">B7H23_02280</name>
</gene>
<dbReference type="InterPro" id="IPR000086">
    <property type="entry name" value="NUDIX_hydrolase_dom"/>
</dbReference>
<evidence type="ECO:0000256" key="10">
    <source>
        <dbReference type="PIRSR" id="PIRSR604385-3"/>
    </source>
</evidence>
<evidence type="ECO:0000256" key="8">
    <source>
        <dbReference type="ARBA" id="ARBA00032272"/>
    </source>
</evidence>
<evidence type="ECO:0000256" key="2">
    <source>
        <dbReference type="ARBA" id="ARBA00001946"/>
    </source>
</evidence>
<comment type="subunit">
    <text evidence="4">Homodimer.</text>
</comment>
<keyword evidence="6" id="KW-0378">Hydrolase</keyword>
<dbReference type="Pfam" id="PF00293">
    <property type="entry name" value="NUDIX"/>
    <property type="match status" value="1"/>
</dbReference>